<feature type="repeat" description="PPR" evidence="4">
    <location>
        <begin position="164"/>
        <end position="198"/>
    </location>
</feature>
<sequence>MSHALFTSPPPTNTTTTTIPFTFSPSTRLRPSSLLPEQASLLLSQCTTARRLLEIHAAILRSEILHHTLVNFRLQKSYASLGYADKCRILFRRTPDPNVFFWTNAIHAHAIQDLCFIARLLFTEMLSSDATPNGYTLSAALKACRLSFGKVVHGYAIKQSLHTQPYVATALLDMYARGGDVEAARFLFDEMPEQPIVSTTAMITCYAKQGDLAQARQLFDEISQRDSVCWNAMMDGYAQYRKPNEAVNLFRQMLKSDSRPNEVTILSVLSAIAQIGCSSSGKWVHSFIKNKDNRIQLNTKVGNALIDMYYKCGNLEDACLVFDTMKEKDVVVWNTMIAGYAMHGQSQKALELFDMLRFRGLWPTDITFIGVLNACSHAGLVEQGYRFFRLMKVEYKIEPKVEHYGCMVDLLGRAGLVEEAYDLILGMNGIEPDAIMWGSLLASCRLYNKMSLAEKIANHVVSKGYANSGTYVLLSNIYAALGNWEKVTSVRRLMKESGVQKDPGCSAIELGNKVFEFVVGDRSHPKSRKIYAMLDELNAVIKAHGYVPDTDLVLHDLEEAEKEKALEVHSERLAVAFGLISTKPGTEIKIMKNLRVCVDCHNAFKLIAKVTRRKIVVRDRSRFHHFSEGLCSCGDYW</sequence>
<keyword evidence="2" id="KW-0677">Repeat</keyword>
<dbReference type="GO" id="GO:0009451">
    <property type="term" value="P:RNA modification"/>
    <property type="evidence" value="ECO:0007669"/>
    <property type="project" value="InterPro"/>
</dbReference>
<evidence type="ECO:0000256" key="5">
    <source>
        <dbReference type="SAM" id="MobiDB-lite"/>
    </source>
</evidence>
<dbReference type="AlphaFoldDB" id="A0AAV8CWP1"/>
<evidence type="ECO:0000313" key="7">
    <source>
        <dbReference type="EMBL" id="KAJ4760069.1"/>
    </source>
</evidence>
<dbReference type="PANTHER" id="PTHR47926:SF456">
    <property type="entry name" value="PENTATRICOPEPTIDE REPEAT-CONTAINING PROTEIN ELI1, CHLOROPLASTIC"/>
    <property type="match status" value="1"/>
</dbReference>
<dbReference type="Pfam" id="PF01535">
    <property type="entry name" value="PPR"/>
    <property type="match status" value="3"/>
</dbReference>
<evidence type="ECO:0000259" key="6">
    <source>
        <dbReference type="Pfam" id="PF14432"/>
    </source>
</evidence>
<dbReference type="NCBIfam" id="TIGR00756">
    <property type="entry name" value="PPR"/>
    <property type="match status" value="5"/>
</dbReference>
<dbReference type="GO" id="GO:0008270">
    <property type="term" value="F:zinc ion binding"/>
    <property type="evidence" value="ECO:0007669"/>
    <property type="project" value="InterPro"/>
</dbReference>
<accession>A0AAV8CWP1</accession>
<proteinExistence type="inferred from homology"/>
<protein>
    <recommendedName>
        <fullName evidence="6">DYW domain-containing protein</fullName>
    </recommendedName>
</protein>
<dbReference type="InterPro" id="IPR032867">
    <property type="entry name" value="DYW_dom"/>
</dbReference>
<dbReference type="GO" id="GO:0003729">
    <property type="term" value="F:mRNA binding"/>
    <property type="evidence" value="ECO:0007669"/>
    <property type="project" value="UniProtKB-ARBA"/>
</dbReference>
<dbReference type="EMBL" id="JAMFTS010000004">
    <property type="protein sequence ID" value="KAJ4760069.1"/>
    <property type="molecule type" value="Genomic_DNA"/>
</dbReference>
<dbReference type="InterPro" id="IPR011990">
    <property type="entry name" value="TPR-like_helical_dom_sf"/>
</dbReference>
<keyword evidence="8" id="KW-1185">Reference proteome</keyword>
<dbReference type="SUPFAM" id="SSF48452">
    <property type="entry name" value="TPR-like"/>
    <property type="match status" value="1"/>
</dbReference>
<dbReference type="PROSITE" id="PS51375">
    <property type="entry name" value="PPR"/>
    <property type="match status" value="5"/>
</dbReference>
<evidence type="ECO:0000256" key="2">
    <source>
        <dbReference type="ARBA" id="ARBA00022737"/>
    </source>
</evidence>
<dbReference type="Pfam" id="PF14432">
    <property type="entry name" value="DYW_deaminase"/>
    <property type="match status" value="1"/>
</dbReference>
<feature type="repeat" description="PPR" evidence="4">
    <location>
        <begin position="329"/>
        <end position="363"/>
    </location>
</feature>
<dbReference type="FunFam" id="1.25.40.10:FF:000348">
    <property type="entry name" value="Pentatricopeptide repeat-containing protein chloroplastic"/>
    <property type="match status" value="1"/>
</dbReference>
<dbReference type="Pfam" id="PF13041">
    <property type="entry name" value="PPR_2"/>
    <property type="match status" value="2"/>
</dbReference>
<evidence type="ECO:0000256" key="4">
    <source>
        <dbReference type="PROSITE-ProRule" id="PRU00708"/>
    </source>
</evidence>
<feature type="domain" description="DYW" evidence="6">
    <location>
        <begin position="545"/>
        <end position="637"/>
    </location>
</feature>
<evidence type="ECO:0000256" key="1">
    <source>
        <dbReference type="ARBA" id="ARBA00006643"/>
    </source>
</evidence>
<dbReference type="FunFam" id="1.25.40.10:FF:000690">
    <property type="entry name" value="Pentatricopeptide repeat-containing protein"/>
    <property type="match status" value="1"/>
</dbReference>
<keyword evidence="3" id="KW-0809">Transit peptide</keyword>
<feature type="region of interest" description="Disordered" evidence="5">
    <location>
        <begin position="1"/>
        <end position="20"/>
    </location>
</feature>
<feature type="repeat" description="PPR" evidence="4">
    <location>
        <begin position="226"/>
        <end position="260"/>
    </location>
</feature>
<gene>
    <name evidence="7" type="ORF">LUZ62_070444</name>
</gene>
<name>A0AAV8CWP1_9POAL</name>
<dbReference type="InterPro" id="IPR002885">
    <property type="entry name" value="PPR_rpt"/>
</dbReference>
<dbReference type="Proteomes" id="UP001140206">
    <property type="component" value="Chromosome 4"/>
</dbReference>
<evidence type="ECO:0000256" key="3">
    <source>
        <dbReference type="ARBA" id="ARBA00022946"/>
    </source>
</evidence>
<comment type="similarity">
    <text evidence="1">Belongs to the PPR family. PCMP-H subfamily.</text>
</comment>
<comment type="caution">
    <text evidence="7">The sequence shown here is derived from an EMBL/GenBank/DDBJ whole genome shotgun (WGS) entry which is preliminary data.</text>
</comment>
<dbReference type="InterPro" id="IPR046848">
    <property type="entry name" value="E_motif"/>
</dbReference>
<dbReference type="InterPro" id="IPR046960">
    <property type="entry name" value="PPR_At4g14850-like_plant"/>
</dbReference>
<feature type="repeat" description="PPR" evidence="4">
    <location>
        <begin position="298"/>
        <end position="328"/>
    </location>
</feature>
<reference evidence="7" key="1">
    <citation type="submission" date="2022-08" db="EMBL/GenBank/DDBJ databases">
        <authorList>
            <person name="Marques A."/>
        </authorList>
    </citation>
    <scope>NUCLEOTIDE SEQUENCE</scope>
    <source>
        <strain evidence="7">RhyPub2mFocal</strain>
        <tissue evidence="7">Leaves</tissue>
    </source>
</reference>
<dbReference type="PANTHER" id="PTHR47926">
    <property type="entry name" value="PENTATRICOPEPTIDE REPEAT-CONTAINING PROTEIN"/>
    <property type="match status" value="1"/>
</dbReference>
<dbReference type="Pfam" id="PF20430">
    <property type="entry name" value="Eplus_motif"/>
    <property type="match status" value="1"/>
</dbReference>
<evidence type="ECO:0000313" key="8">
    <source>
        <dbReference type="Proteomes" id="UP001140206"/>
    </source>
</evidence>
<feature type="repeat" description="PPR" evidence="4">
    <location>
        <begin position="467"/>
        <end position="501"/>
    </location>
</feature>
<organism evidence="7 8">
    <name type="scientific">Rhynchospora pubera</name>
    <dbReference type="NCBI Taxonomy" id="906938"/>
    <lineage>
        <taxon>Eukaryota</taxon>
        <taxon>Viridiplantae</taxon>
        <taxon>Streptophyta</taxon>
        <taxon>Embryophyta</taxon>
        <taxon>Tracheophyta</taxon>
        <taxon>Spermatophyta</taxon>
        <taxon>Magnoliopsida</taxon>
        <taxon>Liliopsida</taxon>
        <taxon>Poales</taxon>
        <taxon>Cyperaceae</taxon>
        <taxon>Cyperoideae</taxon>
        <taxon>Rhynchosporeae</taxon>
        <taxon>Rhynchospora</taxon>
    </lineage>
</organism>
<dbReference type="Pfam" id="PF20431">
    <property type="entry name" value="E_motif"/>
    <property type="match status" value="1"/>
</dbReference>
<dbReference type="Gene3D" id="1.25.40.10">
    <property type="entry name" value="Tetratricopeptide repeat domain"/>
    <property type="match status" value="4"/>
</dbReference>
<dbReference type="InterPro" id="IPR046849">
    <property type="entry name" value="E2_motif"/>
</dbReference>